<sequence>MRIRKNPEERYRELVDVAKGLFLTTGYERTTVQDICEQAGVAKGTFFYYFATKEAVLRAIFTEWAEQFAASYQTKADGISAMNQLRMLLAFMSRENSIDPLVDKLFDEQQRDLAVDLWQSAVVERFNPLLRNILSKGVDEGVFSSDHMEERLTFFWHLLGAMWPDECRGESDEAADIRMGIAVPLIEQLFGARAGSLKGFLGGDRK</sequence>
<dbReference type="PROSITE" id="PS50977">
    <property type="entry name" value="HTH_TETR_2"/>
    <property type="match status" value="1"/>
</dbReference>
<dbReference type="InterPro" id="IPR001647">
    <property type="entry name" value="HTH_TetR"/>
</dbReference>
<dbReference type="InterPro" id="IPR023772">
    <property type="entry name" value="DNA-bd_HTH_TetR-type_CS"/>
</dbReference>
<dbReference type="InterPro" id="IPR050109">
    <property type="entry name" value="HTH-type_TetR-like_transc_reg"/>
</dbReference>
<evidence type="ECO:0000313" key="4">
    <source>
        <dbReference type="EMBL" id="MSV24835.1"/>
    </source>
</evidence>
<dbReference type="RefSeq" id="WP_154620598.1">
    <property type="nucleotide sequence ID" value="NZ_VUNL01000006.1"/>
</dbReference>
<dbReference type="PRINTS" id="PR00455">
    <property type="entry name" value="HTHTETR"/>
</dbReference>
<evidence type="ECO:0000256" key="2">
    <source>
        <dbReference type="PROSITE-ProRule" id="PRU00335"/>
    </source>
</evidence>
<dbReference type="SUPFAM" id="SSF46689">
    <property type="entry name" value="Homeodomain-like"/>
    <property type="match status" value="1"/>
</dbReference>
<gene>
    <name evidence="4" type="ORF">FYJ78_06485</name>
</gene>
<name>A0A6I2UWT2_9FIRM</name>
<evidence type="ECO:0000313" key="5">
    <source>
        <dbReference type="Proteomes" id="UP000430222"/>
    </source>
</evidence>
<dbReference type="GO" id="GO:0006355">
    <property type="term" value="P:regulation of DNA-templated transcription"/>
    <property type="evidence" value="ECO:0007669"/>
    <property type="project" value="UniProtKB-ARBA"/>
</dbReference>
<dbReference type="PANTHER" id="PTHR30055">
    <property type="entry name" value="HTH-TYPE TRANSCRIPTIONAL REGULATOR RUTR"/>
    <property type="match status" value="1"/>
</dbReference>
<dbReference type="AlphaFoldDB" id="A0A6I2UWT2"/>
<accession>A0A6I2UWT2</accession>
<dbReference type="Pfam" id="PF00440">
    <property type="entry name" value="TetR_N"/>
    <property type="match status" value="1"/>
</dbReference>
<dbReference type="PROSITE" id="PS01081">
    <property type="entry name" value="HTH_TETR_1"/>
    <property type="match status" value="1"/>
</dbReference>
<dbReference type="Gene3D" id="1.10.357.10">
    <property type="entry name" value="Tetracycline Repressor, domain 2"/>
    <property type="match status" value="1"/>
</dbReference>
<organism evidence="4 5">
    <name type="scientific">Selenomonas montiformis</name>
    <dbReference type="NCBI Taxonomy" id="2652285"/>
    <lineage>
        <taxon>Bacteria</taxon>
        <taxon>Bacillati</taxon>
        <taxon>Bacillota</taxon>
        <taxon>Negativicutes</taxon>
        <taxon>Selenomonadales</taxon>
        <taxon>Selenomonadaceae</taxon>
        <taxon>Selenomonas</taxon>
    </lineage>
</organism>
<dbReference type="Proteomes" id="UP000430222">
    <property type="component" value="Unassembled WGS sequence"/>
</dbReference>
<comment type="caution">
    <text evidence="4">The sequence shown here is derived from an EMBL/GenBank/DDBJ whole genome shotgun (WGS) entry which is preliminary data.</text>
</comment>
<feature type="domain" description="HTH tetR-type" evidence="3">
    <location>
        <begin position="8"/>
        <end position="68"/>
    </location>
</feature>
<dbReference type="EMBL" id="VUNL01000006">
    <property type="protein sequence ID" value="MSV24835.1"/>
    <property type="molecule type" value="Genomic_DNA"/>
</dbReference>
<dbReference type="InterPro" id="IPR009057">
    <property type="entry name" value="Homeodomain-like_sf"/>
</dbReference>
<protein>
    <submittedName>
        <fullName evidence="4">TetR/AcrR family transcriptional regulator</fullName>
    </submittedName>
</protein>
<keyword evidence="5" id="KW-1185">Reference proteome</keyword>
<dbReference type="GO" id="GO:0003677">
    <property type="term" value="F:DNA binding"/>
    <property type="evidence" value="ECO:0007669"/>
    <property type="project" value="UniProtKB-UniRule"/>
</dbReference>
<proteinExistence type="predicted"/>
<reference evidence="4 5" key="1">
    <citation type="submission" date="2019-08" db="EMBL/GenBank/DDBJ databases">
        <title>In-depth cultivation of the pig gut microbiome towards novel bacterial diversity and tailored functional studies.</title>
        <authorList>
            <person name="Wylensek D."/>
            <person name="Hitch T.C.A."/>
            <person name="Clavel T."/>
        </authorList>
    </citation>
    <scope>NUCLEOTIDE SEQUENCE [LARGE SCALE GENOMIC DNA]</scope>
    <source>
        <strain evidence="5">WCA-380-WT-3B3</strain>
    </source>
</reference>
<evidence type="ECO:0000259" key="3">
    <source>
        <dbReference type="PROSITE" id="PS50977"/>
    </source>
</evidence>
<feature type="DNA-binding region" description="H-T-H motif" evidence="2">
    <location>
        <begin position="31"/>
        <end position="50"/>
    </location>
</feature>
<evidence type="ECO:0000256" key="1">
    <source>
        <dbReference type="ARBA" id="ARBA00023125"/>
    </source>
</evidence>
<keyword evidence="1 2" id="KW-0238">DNA-binding</keyword>